<keyword evidence="1" id="KW-0472">Membrane</keyword>
<proteinExistence type="predicted"/>
<dbReference type="GO" id="GO:0042802">
    <property type="term" value="F:identical protein binding"/>
    <property type="evidence" value="ECO:0007669"/>
    <property type="project" value="TreeGrafter"/>
</dbReference>
<feature type="transmembrane region" description="Helical" evidence="1">
    <location>
        <begin position="198"/>
        <end position="219"/>
    </location>
</feature>
<feature type="domain" description="Sensor histidine kinase NatK-like C-terminal" evidence="2">
    <location>
        <begin position="457"/>
        <end position="556"/>
    </location>
</feature>
<feature type="transmembrane region" description="Helical" evidence="1">
    <location>
        <begin position="171"/>
        <end position="192"/>
    </location>
</feature>
<evidence type="ECO:0000256" key="1">
    <source>
        <dbReference type="SAM" id="Phobius"/>
    </source>
</evidence>
<evidence type="ECO:0000313" key="4">
    <source>
        <dbReference type="Proteomes" id="UP000295718"/>
    </source>
</evidence>
<feature type="transmembrane region" description="Helical" evidence="1">
    <location>
        <begin position="259"/>
        <end position="278"/>
    </location>
</feature>
<dbReference type="Pfam" id="PF14501">
    <property type="entry name" value="HATPase_c_5"/>
    <property type="match status" value="1"/>
</dbReference>
<sequence length="560" mass="62753">MMEKITDLSEGWEYETPGTARQTLSTLQSGPKLAGGETMTMYRVLDTALENAAVLIRANHQTVTVYLGDTPLYIDKVLLPAENPGMALHFILLPADYLNKTLRVELTSPYAAYSGRTSPVMLGTIPSLEAWALSLSMRPLIFMSMCLLLGLCIITLTLAQALGGDVRWQNLALGVFAVIWALYYVCTEYIVFQFFPPAAVSALSLGLYYTFAVPLTLYFYSSFERYKKWMLPPVILHGGFAAAALLLQVTGLVDLPRLLHVNNILLSGLAYTVVLTVLEAFKGNRLMVLSAPFLAMAYGSMLYNFNVFYTRHGVVPYSYRDTYFLLILAVLVYNIVLFFNRYFKEQRKNELLALQNRQARESYKRLTAHLKEVGGLKHEMRHHFTALQSYLDAGRNAEAERYLKQYAGQSSAVTDAVHHDNFIISAVASGLLRDGENRGVEVELDLKANPFHIAEPDLYSLLTNIAENALEACTSLPEGQRRFIALTISRREPYLAITCQNSRAGEIIPSGDGFLSGKREDGHGYGLWVIQRIAETYDGLINTQYDETTFTLTVVLKDRR</sequence>
<dbReference type="PANTHER" id="PTHR40448">
    <property type="entry name" value="TWO-COMPONENT SENSOR HISTIDINE KINASE"/>
    <property type="match status" value="1"/>
</dbReference>
<feature type="transmembrane region" description="Helical" evidence="1">
    <location>
        <begin position="231"/>
        <end position="253"/>
    </location>
</feature>
<feature type="transmembrane region" description="Helical" evidence="1">
    <location>
        <begin position="140"/>
        <end position="159"/>
    </location>
</feature>
<dbReference type="CDD" id="cd16935">
    <property type="entry name" value="HATPase_AgrC-ComD-like"/>
    <property type="match status" value="1"/>
</dbReference>
<name>A0A4R1QWU4_9FIRM</name>
<organism evidence="3 4">
    <name type="scientific">Kineothrix alysoides</name>
    <dbReference type="NCBI Taxonomy" id="1469948"/>
    <lineage>
        <taxon>Bacteria</taxon>
        <taxon>Bacillati</taxon>
        <taxon>Bacillota</taxon>
        <taxon>Clostridia</taxon>
        <taxon>Lachnospirales</taxon>
        <taxon>Lachnospiraceae</taxon>
        <taxon>Kineothrix</taxon>
    </lineage>
</organism>
<comment type="caution">
    <text evidence="3">The sequence shown here is derived from an EMBL/GenBank/DDBJ whole genome shotgun (WGS) entry which is preliminary data.</text>
</comment>
<feature type="transmembrane region" description="Helical" evidence="1">
    <location>
        <begin position="323"/>
        <end position="343"/>
    </location>
</feature>
<dbReference type="Proteomes" id="UP000295718">
    <property type="component" value="Unassembled WGS sequence"/>
</dbReference>
<evidence type="ECO:0000259" key="2">
    <source>
        <dbReference type="Pfam" id="PF14501"/>
    </source>
</evidence>
<feature type="transmembrane region" description="Helical" evidence="1">
    <location>
        <begin position="285"/>
        <end position="303"/>
    </location>
</feature>
<dbReference type="InterPro" id="IPR036890">
    <property type="entry name" value="HATPase_C_sf"/>
</dbReference>
<evidence type="ECO:0000313" key="3">
    <source>
        <dbReference type="EMBL" id="TCL57941.1"/>
    </source>
</evidence>
<keyword evidence="4" id="KW-1185">Reference proteome</keyword>
<keyword evidence="1" id="KW-1133">Transmembrane helix</keyword>
<dbReference type="SUPFAM" id="SSF55874">
    <property type="entry name" value="ATPase domain of HSP90 chaperone/DNA topoisomerase II/histidine kinase"/>
    <property type="match status" value="1"/>
</dbReference>
<dbReference type="AlphaFoldDB" id="A0A4R1QWU4"/>
<reference evidence="3 4" key="1">
    <citation type="submission" date="2019-03" db="EMBL/GenBank/DDBJ databases">
        <title>Genomic Encyclopedia of Type Strains, Phase IV (KMG-IV): sequencing the most valuable type-strain genomes for metagenomic binning, comparative biology and taxonomic classification.</title>
        <authorList>
            <person name="Goeker M."/>
        </authorList>
    </citation>
    <scope>NUCLEOTIDE SEQUENCE [LARGE SCALE GENOMIC DNA]</scope>
    <source>
        <strain evidence="3 4">DSM 100556</strain>
    </source>
</reference>
<keyword evidence="1" id="KW-0812">Transmembrane</keyword>
<protein>
    <submittedName>
        <fullName evidence="3">GHKL domain-containing protein</fullName>
    </submittedName>
</protein>
<dbReference type="PANTHER" id="PTHR40448:SF1">
    <property type="entry name" value="TWO-COMPONENT SENSOR HISTIDINE KINASE"/>
    <property type="match status" value="1"/>
</dbReference>
<dbReference type="STRING" id="1469948.GCA_000732725_02175"/>
<dbReference type="Gene3D" id="3.30.565.10">
    <property type="entry name" value="Histidine kinase-like ATPase, C-terminal domain"/>
    <property type="match status" value="1"/>
</dbReference>
<accession>A0A4R1QWU4</accession>
<dbReference type="InterPro" id="IPR032834">
    <property type="entry name" value="NatK-like_C"/>
</dbReference>
<dbReference type="EMBL" id="SLUO01000007">
    <property type="protein sequence ID" value="TCL57941.1"/>
    <property type="molecule type" value="Genomic_DNA"/>
</dbReference>
<gene>
    <name evidence="3" type="ORF">EDD76_10755</name>
</gene>